<feature type="compositionally biased region" description="Pro residues" evidence="1">
    <location>
        <begin position="16"/>
        <end position="26"/>
    </location>
</feature>
<dbReference type="AlphaFoldDB" id="A0A2T2PA82"/>
<protein>
    <submittedName>
        <fullName evidence="3">Uncharacterized protein</fullName>
    </submittedName>
</protein>
<name>A0A2T2PA82_CORCC</name>
<feature type="compositionally biased region" description="Basic and acidic residues" evidence="1">
    <location>
        <begin position="52"/>
        <end position="65"/>
    </location>
</feature>
<accession>A0A2T2PA82</accession>
<proteinExistence type="predicted"/>
<evidence type="ECO:0000256" key="2">
    <source>
        <dbReference type="SAM" id="Phobius"/>
    </source>
</evidence>
<evidence type="ECO:0000313" key="4">
    <source>
        <dbReference type="Proteomes" id="UP000240883"/>
    </source>
</evidence>
<keyword evidence="2" id="KW-0472">Membrane</keyword>
<reference evidence="3 4" key="1">
    <citation type="journal article" date="2018" name="Front. Microbiol.">
        <title>Genome-Wide Analysis of Corynespora cassiicola Leaf Fall Disease Putative Effectors.</title>
        <authorList>
            <person name="Lopez D."/>
            <person name="Ribeiro S."/>
            <person name="Label P."/>
            <person name="Fumanal B."/>
            <person name="Venisse J.S."/>
            <person name="Kohler A."/>
            <person name="de Oliveira R.R."/>
            <person name="Labutti K."/>
            <person name="Lipzen A."/>
            <person name="Lail K."/>
            <person name="Bauer D."/>
            <person name="Ohm R.A."/>
            <person name="Barry K.W."/>
            <person name="Spatafora J."/>
            <person name="Grigoriev I.V."/>
            <person name="Martin F.M."/>
            <person name="Pujade-Renaud V."/>
        </authorList>
    </citation>
    <scope>NUCLEOTIDE SEQUENCE [LARGE SCALE GENOMIC DNA]</scope>
    <source>
        <strain evidence="3 4">Philippines</strain>
    </source>
</reference>
<evidence type="ECO:0000313" key="3">
    <source>
        <dbReference type="EMBL" id="PSN74555.1"/>
    </source>
</evidence>
<evidence type="ECO:0000256" key="1">
    <source>
        <dbReference type="SAM" id="MobiDB-lite"/>
    </source>
</evidence>
<feature type="region of interest" description="Disordered" evidence="1">
    <location>
        <begin position="1"/>
        <end position="112"/>
    </location>
</feature>
<keyword evidence="2" id="KW-1133">Transmembrane helix</keyword>
<gene>
    <name evidence="3" type="ORF">BS50DRAFT_627864</name>
</gene>
<sequence length="198" mass="21759">MPAQGPTEPSHHHEPMPSPSSTPMLPPDDDDHSATAAKPLPDLPSHAPPAVDRFEPYRDDPESPEHAPVPASPALQPCRAISAPQPQPQPHAQPQFPFVPYTDAEPDDSDDVPLAHLYPYPTEAPPSYYVAVRGPYRDTLIQHIPPTFLGHRDEEAGIDQAQLDDGGRTMERVIAMFIIAFALLIISGVLAWQVLYYM</sequence>
<dbReference type="OrthoDB" id="3687473at2759"/>
<feature type="transmembrane region" description="Helical" evidence="2">
    <location>
        <begin position="173"/>
        <end position="195"/>
    </location>
</feature>
<dbReference type="EMBL" id="KZ678128">
    <property type="protein sequence ID" value="PSN74555.1"/>
    <property type="molecule type" value="Genomic_DNA"/>
</dbReference>
<keyword evidence="4" id="KW-1185">Reference proteome</keyword>
<dbReference type="Proteomes" id="UP000240883">
    <property type="component" value="Unassembled WGS sequence"/>
</dbReference>
<organism evidence="3 4">
    <name type="scientific">Corynespora cassiicola Philippines</name>
    <dbReference type="NCBI Taxonomy" id="1448308"/>
    <lineage>
        <taxon>Eukaryota</taxon>
        <taxon>Fungi</taxon>
        <taxon>Dikarya</taxon>
        <taxon>Ascomycota</taxon>
        <taxon>Pezizomycotina</taxon>
        <taxon>Dothideomycetes</taxon>
        <taxon>Pleosporomycetidae</taxon>
        <taxon>Pleosporales</taxon>
        <taxon>Corynesporascaceae</taxon>
        <taxon>Corynespora</taxon>
    </lineage>
</organism>
<keyword evidence="2" id="KW-0812">Transmembrane</keyword>